<dbReference type="SFLD" id="SFLDS00003">
    <property type="entry name" value="Haloacid_Dehalogenase"/>
    <property type="match status" value="1"/>
</dbReference>
<dbReference type="RefSeq" id="WP_134246684.1">
    <property type="nucleotide sequence ID" value="NZ_SNQI01000001.1"/>
</dbReference>
<dbReference type="NCBIfam" id="TIGR01509">
    <property type="entry name" value="HAD-SF-IA-v3"/>
    <property type="match status" value="1"/>
</dbReference>
<accession>A0A4Y8AVZ6</accession>
<protein>
    <submittedName>
        <fullName evidence="1">HAD family phosphatase</fullName>
    </submittedName>
</protein>
<dbReference type="EMBL" id="SNQI01000001">
    <property type="protein sequence ID" value="TEW76673.1"/>
    <property type="molecule type" value="Genomic_DNA"/>
</dbReference>
<dbReference type="AlphaFoldDB" id="A0A4Y8AVZ6"/>
<dbReference type="InterPro" id="IPR036412">
    <property type="entry name" value="HAD-like_sf"/>
</dbReference>
<sequence length="205" mass="23938">MNTKIDTLIFDLGGVLVDWNPQYLYRKIFNNDEQKVTWFLNNVCTPDWNAAQDAGRTIAEANALKIVEFPQYEKEILSFYERWEEMFSGPITENVKLFKKLKVSENYKIYALTNWSAEKWDKGVALFPFFKDFDGVVVSGQEKMRKPFPEIYKLILKRYAITPIKTIFIDDNMENIVTANSLNINGIHFTKNLSLTQKLNSLLKN</sequence>
<name>A0A4Y8AVZ6_9FLAO</name>
<dbReference type="PRINTS" id="PR00413">
    <property type="entry name" value="HADHALOGNASE"/>
</dbReference>
<dbReference type="Pfam" id="PF00702">
    <property type="entry name" value="Hydrolase"/>
    <property type="match status" value="1"/>
</dbReference>
<evidence type="ECO:0000313" key="2">
    <source>
        <dbReference type="Proteomes" id="UP000298517"/>
    </source>
</evidence>
<dbReference type="Proteomes" id="UP000298517">
    <property type="component" value="Unassembled WGS sequence"/>
</dbReference>
<dbReference type="CDD" id="cd02603">
    <property type="entry name" value="HAD_sEH-N_like"/>
    <property type="match status" value="1"/>
</dbReference>
<dbReference type="InterPro" id="IPR006439">
    <property type="entry name" value="HAD-SF_hydro_IA"/>
</dbReference>
<reference evidence="1 2" key="1">
    <citation type="journal article" date="2011" name="J. Microbiol.">
        <title>Gramella jeungdoensis sp. nov., isolated from a solar saltern in Korea.</title>
        <authorList>
            <person name="Joung Y."/>
            <person name="Kim H."/>
            <person name="Jang T."/>
            <person name="Ahn T.S."/>
            <person name="Joh K."/>
        </authorList>
    </citation>
    <scope>NUCLEOTIDE SEQUENCE [LARGE SCALE GENOMIC DNA]</scope>
    <source>
        <strain evidence="1 2">KCTC 23123</strain>
    </source>
</reference>
<dbReference type="InterPro" id="IPR023214">
    <property type="entry name" value="HAD_sf"/>
</dbReference>
<dbReference type="PANTHER" id="PTHR43611:SF3">
    <property type="entry name" value="FLAVIN MONONUCLEOTIDE HYDROLASE 1, CHLOROPLATIC"/>
    <property type="match status" value="1"/>
</dbReference>
<dbReference type="SFLD" id="SFLDG01129">
    <property type="entry name" value="C1.5:_HAD__Beta-PGM__Phosphata"/>
    <property type="match status" value="1"/>
</dbReference>
<comment type="caution">
    <text evidence="1">The sequence shown here is derived from an EMBL/GenBank/DDBJ whole genome shotgun (WGS) entry which is preliminary data.</text>
</comment>
<keyword evidence="2" id="KW-1185">Reference proteome</keyword>
<dbReference type="Gene3D" id="1.10.150.240">
    <property type="entry name" value="Putative phosphatase, domain 2"/>
    <property type="match status" value="1"/>
</dbReference>
<dbReference type="OrthoDB" id="9797415at2"/>
<organism evidence="1 2">
    <name type="scientific">Gramella jeungdoensis</name>
    <dbReference type="NCBI Taxonomy" id="708091"/>
    <lineage>
        <taxon>Bacteria</taxon>
        <taxon>Pseudomonadati</taxon>
        <taxon>Bacteroidota</taxon>
        <taxon>Flavobacteriia</taxon>
        <taxon>Flavobacteriales</taxon>
        <taxon>Flavobacteriaceae</taxon>
        <taxon>Christiangramia</taxon>
    </lineage>
</organism>
<dbReference type="SUPFAM" id="SSF56784">
    <property type="entry name" value="HAD-like"/>
    <property type="match status" value="1"/>
</dbReference>
<dbReference type="Gene3D" id="3.40.50.1000">
    <property type="entry name" value="HAD superfamily/HAD-like"/>
    <property type="match status" value="1"/>
</dbReference>
<evidence type="ECO:0000313" key="1">
    <source>
        <dbReference type="EMBL" id="TEW76673.1"/>
    </source>
</evidence>
<proteinExistence type="predicted"/>
<dbReference type="InterPro" id="IPR023198">
    <property type="entry name" value="PGP-like_dom2"/>
</dbReference>
<dbReference type="PANTHER" id="PTHR43611">
    <property type="entry name" value="ALPHA-D-GLUCOSE 1-PHOSPHATE PHOSPHATASE"/>
    <property type="match status" value="1"/>
</dbReference>
<gene>
    <name evidence="1" type="ORF">E2488_02155</name>
</gene>